<comment type="caution">
    <text evidence="2">The sequence shown here is derived from an EMBL/GenBank/DDBJ whole genome shotgun (WGS) entry which is preliminary data.</text>
</comment>
<dbReference type="AlphaFoldDB" id="A0AAW2QZE4"/>
<evidence type="ECO:0000313" key="2">
    <source>
        <dbReference type="EMBL" id="KAL0373192.1"/>
    </source>
</evidence>
<proteinExistence type="predicted"/>
<sequence>MNTFFTGPAQTSAGPSGSGPRFRRVAGELQAKKCEIMDRLNESLQEKIDRTGPIAIESIERRTTTTRYMASSGVGEGLELNSAGENPGTPRTLRSNESDDCVGAMDGMLVLAWVPRVEQHRYRSRKGRLAQNILAICEFDMNFTYMYAGWKESAVDTRVLDNAVSQDPNFSFPPIAMAYRRYLESVGFPQEDHWTLNVEQSFMWMILDDNTRAPIRDDARSETQMGYWARRL</sequence>
<protein>
    <submittedName>
        <fullName evidence="2">Uncharacterized protein</fullName>
    </submittedName>
</protein>
<accession>A0AAW2QZE4</accession>
<feature type="compositionally biased region" description="Polar residues" evidence="1">
    <location>
        <begin position="1"/>
        <end position="15"/>
    </location>
</feature>
<feature type="region of interest" description="Disordered" evidence="1">
    <location>
        <begin position="76"/>
        <end position="96"/>
    </location>
</feature>
<dbReference type="EMBL" id="JACGWM010000005">
    <property type="protein sequence ID" value="KAL0373192.1"/>
    <property type="molecule type" value="Genomic_DNA"/>
</dbReference>
<reference evidence="2" key="2">
    <citation type="journal article" date="2024" name="Plant">
        <title>Genomic evolution and insights into agronomic trait innovations of Sesamum species.</title>
        <authorList>
            <person name="Miao H."/>
            <person name="Wang L."/>
            <person name="Qu L."/>
            <person name="Liu H."/>
            <person name="Sun Y."/>
            <person name="Le M."/>
            <person name="Wang Q."/>
            <person name="Wei S."/>
            <person name="Zheng Y."/>
            <person name="Lin W."/>
            <person name="Duan Y."/>
            <person name="Cao H."/>
            <person name="Xiong S."/>
            <person name="Wang X."/>
            <person name="Wei L."/>
            <person name="Li C."/>
            <person name="Ma Q."/>
            <person name="Ju M."/>
            <person name="Zhao R."/>
            <person name="Li G."/>
            <person name="Mu C."/>
            <person name="Tian Q."/>
            <person name="Mei H."/>
            <person name="Zhang T."/>
            <person name="Gao T."/>
            <person name="Zhang H."/>
        </authorList>
    </citation>
    <scope>NUCLEOTIDE SEQUENCE</scope>
    <source>
        <strain evidence="2">KEN8</strain>
    </source>
</reference>
<evidence type="ECO:0000256" key="1">
    <source>
        <dbReference type="SAM" id="MobiDB-lite"/>
    </source>
</evidence>
<organism evidence="2">
    <name type="scientific">Sesamum calycinum</name>
    <dbReference type="NCBI Taxonomy" id="2727403"/>
    <lineage>
        <taxon>Eukaryota</taxon>
        <taxon>Viridiplantae</taxon>
        <taxon>Streptophyta</taxon>
        <taxon>Embryophyta</taxon>
        <taxon>Tracheophyta</taxon>
        <taxon>Spermatophyta</taxon>
        <taxon>Magnoliopsida</taxon>
        <taxon>eudicotyledons</taxon>
        <taxon>Gunneridae</taxon>
        <taxon>Pentapetalae</taxon>
        <taxon>asterids</taxon>
        <taxon>lamiids</taxon>
        <taxon>Lamiales</taxon>
        <taxon>Pedaliaceae</taxon>
        <taxon>Sesamum</taxon>
    </lineage>
</organism>
<reference evidence="2" key="1">
    <citation type="submission" date="2020-06" db="EMBL/GenBank/DDBJ databases">
        <authorList>
            <person name="Li T."/>
            <person name="Hu X."/>
            <person name="Zhang T."/>
            <person name="Song X."/>
            <person name="Zhang H."/>
            <person name="Dai N."/>
            <person name="Sheng W."/>
            <person name="Hou X."/>
            <person name="Wei L."/>
        </authorList>
    </citation>
    <scope>NUCLEOTIDE SEQUENCE</scope>
    <source>
        <strain evidence="2">KEN8</strain>
        <tissue evidence="2">Leaf</tissue>
    </source>
</reference>
<name>A0AAW2QZE4_9LAMI</name>
<gene>
    <name evidence="2" type="ORF">Scaly_1000800</name>
</gene>
<feature type="region of interest" description="Disordered" evidence="1">
    <location>
        <begin position="1"/>
        <end position="22"/>
    </location>
</feature>